<reference evidence="2 3" key="1">
    <citation type="submission" date="2015-11" db="EMBL/GenBank/DDBJ databases">
        <authorList>
            <person name="Zhang Y."/>
            <person name="Guo Z."/>
        </authorList>
    </citation>
    <scope>NUCLEOTIDE SEQUENCE [LARGE SCALE GENOMIC DNA]</scope>
    <source>
        <strain evidence="2 3">KCTC 32221</strain>
    </source>
</reference>
<dbReference type="Proteomes" id="UP000065641">
    <property type="component" value="Chromosome"/>
</dbReference>
<dbReference type="AlphaFoldDB" id="A0A0S2KBZ4"/>
<dbReference type="STRING" id="1249552.PS2015_1176"/>
<dbReference type="KEGG" id="pspi:PS2015_1176"/>
<evidence type="ECO:0000313" key="3">
    <source>
        <dbReference type="Proteomes" id="UP000065641"/>
    </source>
</evidence>
<sequence length="155" mass="17161">MTDNTGMNRSLAVSLLMGLSLASLDVRAEVRPERLWLPPAFAQYSDALSTAAELALEHPDCREVLYGRLNEFRSAQTEISFTILCMKDARSTFNQVFALADLLDNPAADARRAARQQELEQLRGLLQPSSRPGSDNEAETEADAEQDEDSSPEIF</sequence>
<feature type="compositionally biased region" description="Acidic residues" evidence="1">
    <location>
        <begin position="136"/>
        <end position="155"/>
    </location>
</feature>
<feature type="region of interest" description="Disordered" evidence="1">
    <location>
        <begin position="122"/>
        <end position="155"/>
    </location>
</feature>
<proteinExistence type="predicted"/>
<keyword evidence="3" id="KW-1185">Reference proteome</keyword>
<gene>
    <name evidence="2" type="ORF">PS2015_1176</name>
</gene>
<evidence type="ECO:0000256" key="1">
    <source>
        <dbReference type="SAM" id="MobiDB-lite"/>
    </source>
</evidence>
<name>A0A0S2KBZ4_9GAMM</name>
<dbReference type="EMBL" id="CP013189">
    <property type="protein sequence ID" value="ALO45835.1"/>
    <property type="molecule type" value="Genomic_DNA"/>
</dbReference>
<accession>A0A0S2KBZ4</accession>
<evidence type="ECO:0000313" key="2">
    <source>
        <dbReference type="EMBL" id="ALO45835.1"/>
    </source>
</evidence>
<protein>
    <submittedName>
        <fullName evidence="2">Uncharacterized protein</fullName>
    </submittedName>
</protein>
<organism evidence="2 3">
    <name type="scientific">Pseudohongiella spirulinae</name>
    <dbReference type="NCBI Taxonomy" id="1249552"/>
    <lineage>
        <taxon>Bacteria</taxon>
        <taxon>Pseudomonadati</taxon>
        <taxon>Pseudomonadota</taxon>
        <taxon>Gammaproteobacteria</taxon>
        <taxon>Pseudomonadales</taxon>
        <taxon>Pseudohongiellaceae</taxon>
        <taxon>Pseudohongiella</taxon>
    </lineage>
</organism>